<dbReference type="InterPro" id="IPR012347">
    <property type="entry name" value="Ferritin-like"/>
</dbReference>
<feature type="signal peptide" evidence="1">
    <location>
        <begin position="1"/>
        <end position="24"/>
    </location>
</feature>
<keyword evidence="1" id="KW-0732">Signal</keyword>
<protein>
    <submittedName>
        <fullName evidence="3">DUF4142 domain-containing protein</fullName>
    </submittedName>
</protein>
<feature type="chain" id="PRO_5037586952" evidence="1">
    <location>
        <begin position="25"/>
        <end position="194"/>
    </location>
</feature>
<gene>
    <name evidence="3" type="ORF">H8S84_19020</name>
</gene>
<sequence length="194" mass="21636">MKKIASTGVLVAAFLFGMSSCNQEQGAVEEAQETNEQMAEGTEMEDQMTEMSDFMTKAASGGMMEVELGKMAQEKGQMQEVKDFGQMMVTDHQKANEQLKALAAQKNIALPDSMSEKHMEHVNELRNMTGAEFDKAYMSLMVEDHQEDVNLFEDAANNLQDPEAKSFANATVTTLLQHLDRAKQVKDMVDKKNQ</sequence>
<dbReference type="PANTHER" id="PTHR38593">
    <property type="entry name" value="BLR2558 PROTEIN"/>
    <property type="match status" value="1"/>
</dbReference>
<evidence type="ECO:0000259" key="2">
    <source>
        <dbReference type="Pfam" id="PF13628"/>
    </source>
</evidence>
<keyword evidence="4" id="KW-1185">Reference proteome</keyword>
<organism evidence="3 4">
    <name type="scientific">Pontibacter cellulosilyticus</name>
    <dbReference type="NCBI Taxonomy" id="1720253"/>
    <lineage>
        <taxon>Bacteria</taxon>
        <taxon>Pseudomonadati</taxon>
        <taxon>Bacteroidota</taxon>
        <taxon>Cytophagia</taxon>
        <taxon>Cytophagales</taxon>
        <taxon>Hymenobacteraceae</taxon>
        <taxon>Pontibacter</taxon>
    </lineage>
</organism>
<evidence type="ECO:0000313" key="3">
    <source>
        <dbReference type="EMBL" id="MBC5994945.1"/>
    </source>
</evidence>
<dbReference type="EMBL" id="JACRVF010000007">
    <property type="protein sequence ID" value="MBC5994945.1"/>
    <property type="molecule type" value="Genomic_DNA"/>
</dbReference>
<reference evidence="3" key="1">
    <citation type="submission" date="2020-08" db="EMBL/GenBank/DDBJ databases">
        <title>Pontibacter sp. SD6 16S ribosomal RNA gene Genome sequencing and assembly.</title>
        <authorList>
            <person name="Kang M."/>
        </authorList>
    </citation>
    <scope>NUCLEOTIDE SEQUENCE</scope>
    <source>
        <strain evidence="3">SD6</strain>
    </source>
</reference>
<dbReference type="InterPro" id="IPR025419">
    <property type="entry name" value="DUF4142"/>
</dbReference>
<dbReference type="Pfam" id="PF13628">
    <property type="entry name" value="DUF4142"/>
    <property type="match status" value="1"/>
</dbReference>
<dbReference type="Proteomes" id="UP000603640">
    <property type="component" value="Unassembled WGS sequence"/>
</dbReference>
<dbReference type="RefSeq" id="WP_187068969.1">
    <property type="nucleotide sequence ID" value="NZ_JACRVF010000007.1"/>
</dbReference>
<dbReference type="PROSITE" id="PS51257">
    <property type="entry name" value="PROKAR_LIPOPROTEIN"/>
    <property type="match status" value="1"/>
</dbReference>
<dbReference type="Gene3D" id="1.20.1260.10">
    <property type="match status" value="1"/>
</dbReference>
<feature type="domain" description="DUF4142" evidence="2">
    <location>
        <begin position="52"/>
        <end position="184"/>
    </location>
</feature>
<dbReference type="PANTHER" id="PTHR38593:SF1">
    <property type="entry name" value="BLR2558 PROTEIN"/>
    <property type="match status" value="1"/>
</dbReference>
<name>A0A923SQ97_9BACT</name>
<proteinExistence type="predicted"/>
<evidence type="ECO:0000313" key="4">
    <source>
        <dbReference type="Proteomes" id="UP000603640"/>
    </source>
</evidence>
<comment type="caution">
    <text evidence="3">The sequence shown here is derived from an EMBL/GenBank/DDBJ whole genome shotgun (WGS) entry which is preliminary data.</text>
</comment>
<accession>A0A923SQ97</accession>
<evidence type="ECO:0000256" key="1">
    <source>
        <dbReference type="SAM" id="SignalP"/>
    </source>
</evidence>
<dbReference type="AlphaFoldDB" id="A0A923SQ97"/>